<dbReference type="EMBL" id="SGPK01001035">
    <property type="protein sequence ID" value="THG94904.1"/>
    <property type="molecule type" value="Genomic_DNA"/>
</dbReference>
<dbReference type="Gene3D" id="3.40.50.720">
    <property type="entry name" value="NAD(P)-binding Rossmann-like Domain"/>
    <property type="match status" value="1"/>
</dbReference>
<comment type="caution">
    <text evidence="1">The sequence shown here is derived from an EMBL/GenBank/DDBJ whole genome shotgun (WGS) entry which is preliminary data.</text>
</comment>
<name>A0A4S4KAD0_9AGAM</name>
<sequence length="124" mass="13672">MRAGGRRRGARGVLASTLRDAHAAVDTMLSDLLPLPLQTQTGAVSPPSSVGVLHGEVEDVLLNADADMGSVPREVVAAMAERLVMNYDDWKKVDEEEQRRGKEKGKERERMLWDEARKFISSSP</sequence>
<keyword evidence="2" id="KW-1185">Reference proteome</keyword>
<proteinExistence type="predicted"/>
<dbReference type="OrthoDB" id="333024at2759"/>
<accession>A0A4S4KAD0</accession>
<gene>
    <name evidence="1" type="ORF">EW145_g8053</name>
</gene>
<reference evidence="1 2" key="1">
    <citation type="submission" date="2019-02" db="EMBL/GenBank/DDBJ databases">
        <title>Genome sequencing of the rare red list fungi Phellinidium pouzarii.</title>
        <authorList>
            <person name="Buettner E."/>
            <person name="Kellner H."/>
        </authorList>
    </citation>
    <scope>NUCLEOTIDE SEQUENCE [LARGE SCALE GENOMIC DNA]</scope>
    <source>
        <strain evidence="1 2">DSM 108285</strain>
    </source>
</reference>
<dbReference type="AlphaFoldDB" id="A0A4S4KAD0"/>
<evidence type="ECO:0000313" key="1">
    <source>
        <dbReference type="EMBL" id="THG94904.1"/>
    </source>
</evidence>
<organism evidence="1 2">
    <name type="scientific">Phellinidium pouzarii</name>
    <dbReference type="NCBI Taxonomy" id="167371"/>
    <lineage>
        <taxon>Eukaryota</taxon>
        <taxon>Fungi</taxon>
        <taxon>Dikarya</taxon>
        <taxon>Basidiomycota</taxon>
        <taxon>Agaricomycotina</taxon>
        <taxon>Agaricomycetes</taxon>
        <taxon>Hymenochaetales</taxon>
        <taxon>Hymenochaetaceae</taxon>
        <taxon>Phellinidium</taxon>
    </lineage>
</organism>
<dbReference type="Proteomes" id="UP000308199">
    <property type="component" value="Unassembled WGS sequence"/>
</dbReference>
<evidence type="ECO:0000313" key="2">
    <source>
        <dbReference type="Proteomes" id="UP000308199"/>
    </source>
</evidence>
<protein>
    <submittedName>
        <fullName evidence="1">Uncharacterized protein</fullName>
    </submittedName>
</protein>